<dbReference type="RefSeq" id="WP_252850854.1">
    <property type="nucleotide sequence ID" value="NZ_JAMXLR010000009.1"/>
</dbReference>
<reference evidence="1" key="1">
    <citation type="submission" date="2022-06" db="EMBL/GenBank/DDBJ databases">
        <title>Aeoliella straminimaris, a novel planctomycete from sediments.</title>
        <authorList>
            <person name="Vitorino I.R."/>
            <person name="Lage O.M."/>
        </authorList>
    </citation>
    <scope>NUCLEOTIDE SEQUENCE</scope>
    <source>
        <strain evidence="1">ICT_H6.2</strain>
    </source>
</reference>
<name>A0A9X2FAK7_9BACT</name>
<gene>
    <name evidence="1" type="ORF">NG895_02430</name>
</gene>
<dbReference type="AlphaFoldDB" id="A0A9X2FAK7"/>
<dbReference type="EMBL" id="JAMXLR010000009">
    <property type="protein sequence ID" value="MCO6042754.1"/>
    <property type="molecule type" value="Genomic_DNA"/>
</dbReference>
<accession>A0A9X2FAK7</accession>
<evidence type="ECO:0000313" key="2">
    <source>
        <dbReference type="Proteomes" id="UP001155241"/>
    </source>
</evidence>
<evidence type="ECO:0000313" key="1">
    <source>
        <dbReference type="EMBL" id="MCO6042754.1"/>
    </source>
</evidence>
<dbReference type="Proteomes" id="UP001155241">
    <property type="component" value="Unassembled WGS sequence"/>
</dbReference>
<comment type="caution">
    <text evidence="1">The sequence shown here is derived from an EMBL/GenBank/DDBJ whole genome shotgun (WGS) entry which is preliminary data.</text>
</comment>
<protein>
    <submittedName>
        <fullName evidence="1">Uncharacterized protein</fullName>
    </submittedName>
</protein>
<proteinExistence type="predicted"/>
<keyword evidence="2" id="KW-1185">Reference proteome</keyword>
<sequence length="141" mass="15809">MAEGKQGRTVTEGQLLLEFMTEEPEYVRATAKRVIERFVEARIGERRAEFTDIIDSAIKQAMIRVAADESLQAYAKLQQAVGEKPLAEEFRAAAQEGLTKTLQLLLGEMARMKVNLRELREAVEGDSEWWRNGGEPPGGDD</sequence>
<organism evidence="1 2">
    <name type="scientific">Aeoliella straminimaris</name>
    <dbReference type="NCBI Taxonomy" id="2954799"/>
    <lineage>
        <taxon>Bacteria</taxon>
        <taxon>Pseudomonadati</taxon>
        <taxon>Planctomycetota</taxon>
        <taxon>Planctomycetia</taxon>
        <taxon>Pirellulales</taxon>
        <taxon>Lacipirellulaceae</taxon>
        <taxon>Aeoliella</taxon>
    </lineage>
</organism>